<protein>
    <recommendedName>
        <fullName evidence="3">Group-specific protein</fullName>
    </recommendedName>
</protein>
<dbReference type="RefSeq" id="WP_285931183.1">
    <property type="nucleotide sequence ID" value="NZ_JASTZU010000024.1"/>
</dbReference>
<evidence type="ECO:0008006" key="3">
    <source>
        <dbReference type="Google" id="ProtNLM"/>
    </source>
</evidence>
<organism evidence="1 2">
    <name type="scientific">Aquibacillus rhizosphaerae</name>
    <dbReference type="NCBI Taxonomy" id="3051431"/>
    <lineage>
        <taxon>Bacteria</taxon>
        <taxon>Bacillati</taxon>
        <taxon>Bacillota</taxon>
        <taxon>Bacilli</taxon>
        <taxon>Bacillales</taxon>
        <taxon>Bacillaceae</taxon>
        <taxon>Aquibacillus</taxon>
    </lineage>
</organism>
<sequence length="76" mass="9034">MGKCTINHSHEDVILKLKAQRKYLPEDLKNEIDDFLQKELTQEILNDLFHLLKKYDLISTDERIERNKQLANLVNV</sequence>
<dbReference type="Proteomes" id="UP001235343">
    <property type="component" value="Unassembled WGS sequence"/>
</dbReference>
<evidence type="ECO:0000313" key="1">
    <source>
        <dbReference type="EMBL" id="MDL4840179.1"/>
    </source>
</evidence>
<dbReference type="EMBL" id="JASTZU010000024">
    <property type="protein sequence ID" value="MDL4840179.1"/>
    <property type="molecule type" value="Genomic_DNA"/>
</dbReference>
<comment type="caution">
    <text evidence="1">The sequence shown here is derived from an EMBL/GenBank/DDBJ whole genome shotgun (WGS) entry which is preliminary data.</text>
</comment>
<gene>
    <name evidence="1" type="ORF">QQS35_06865</name>
</gene>
<name>A0ABT7L2S9_9BACI</name>
<keyword evidence="2" id="KW-1185">Reference proteome</keyword>
<accession>A0ABT7L2S9</accession>
<evidence type="ECO:0000313" key="2">
    <source>
        <dbReference type="Proteomes" id="UP001235343"/>
    </source>
</evidence>
<proteinExistence type="predicted"/>
<reference evidence="1 2" key="1">
    <citation type="submission" date="2023-06" db="EMBL/GenBank/DDBJ databases">
        <title>Aquibacillus rhizosphaerae LR5S19.</title>
        <authorList>
            <person name="Sun J.-Q."/>
        </authorList>
    </citation>
    <scope>NUCLEOTIDE SEQUENCE [LARGE SCALE GENOMIC DNA]</scope>
    <source>
        <strain evidence="1 2">LR5S19</strain>
    </source>
</reference>